<gene>
    <name evidence="13" type="ORF">QGN29_07960</name>
</gene>
<evidence type="ECO:0000256" key="10">
    <source>
        <dbReference type="SAM" id="MobiDB-lite"/>
    </source>
</evidence>
<feature type="active site" description="Charge relay system" evidence="8">
    <location>
        <position position="773"/>
    </location>
</feature>
<comment type="subcellular location">
    <subcellularLocation>
        <location evidence="1 7">Cytoplasm</location>
    </subcellularLocation>
</comment>
<comment type="function">
    <text evidence="7">Degrades oligopeptides.</text>
</comment>
<dbReference type="SUPFAM" id="SSF69304">
    <property type="entry name" value="Tricorn protease N-terminal domain"/>
    <property type="match status" value="2"/>
</dbReference>
<dbReference type="Gene3D" id="2.30.42.10">
    <property type="match status" value="1"/>
</dbReference>
<keyword evidence="5 7" id="KW-0378">Hydrolase</keyword>
<keyword evidence="14" id="KW-1185">Reference proteome</keyword>
<dbReference type="EMBL" id="CP123872">
    <property type="protein sequence ID" value="WND01493.1"/>
    <property type="molecule type" value="Genomic_DNA"/>
</dbReference>
<evidence type="ECO:0000256" key="6">
    <source>
        <dbReference type="ARBA" id="ARBA00022825"/>
    </source>
</evidence>
<evidence type="ECO:0000256" key="4">
    <source>
        <dbReference type="ARBA" id="ARBA00022670"/>
    </source>
</evidence>
<dbReference type="Pfam" id="PF03572">
    <property type="entry name" value="Peptidase_S41"/>
    <property type="match status" value="1"/>
</dbReference>
<dbReference type="InterPro" id="IPR005151">
    <property type="entry name" value="Tail-specific_protease"/>
</dbReference>
<dbReference type="PROSITE" id="PS50008">
    <property type="entry name" value="PIPLC_Y_DOMAIN"/>
    <property type="match status" value="1"/>
</dbReference>
<name>A0AA52H9C4_9PROT</name>
<dbReference type="GO" id="GO:0035556">
    <property type="term" value="P:intracellular signal transduction"/>
    <property type="evidence" value="ECO:0007669"/>
    <property type="project" value="InterPro"/>
</dbReference>
<dbReference type="InterPro" id="IPR011042">
    <property type="entry name" value="6-blade_b-propeller_TolB-like"/>
</dbReference>
<evidence type="ECO:0000256" key="11">
    <source>
        <dbReference type="SAM" id="SignalP"/>
    </source>
</evidence>
<dbReference type="InterPro" id="IPR001478">
    <property type="entry name" value="PDZ"/>
</dbReference>
<dbReference type="InterPro" id="IPR029045">
    <property type="entry name" value="ClpP/crotonase-like_dom_sf"/>
</dbReference>
<dbReference type="Gene3D" id="3.30.750.44">
    <property type="match status" value="1"/>
</dbReference>
<dbReference type="EC" id="3.4.21.-" evidence="7"/>
<feature type="signal peptide" evidence="11">
    <location>
        <begin position="1"/>
        <end position="21"/>
    </location>
</feature>
<dbReference type="InterPro" id="IPR028204">
    <property type="entry name" value="Tricorn_C1"/>
</dbReference>
<dbReference type="GO" id="GO:0008236">
    <property type="term" value="F:serine-type peptidase activity"/>
    <property type="evidence" value="ECO:0007669"/>
    <property type="project" value="UniProtKB-UniRule"/>
</dbReference>
<keyword evidence="4 7" id="KW-0645">Protease</keyword>
<dbReference type="Gene3D" id="3.90.226.10">
    <property type="entry name" value="2-enoyl-CoA Hydratase, Chain A, domain 1"/>
    <property type="match status" value="1"/>
</dbReference>
<dbReference type="KEGG" id="tmk:QGN29_07960"/>
<evidence type="ECO:0000256" key="9">
    <source>
        <dbReference type="PIRSR" id="PIRSR036421-3"/>
    </source>
</evidence>
<dbReference type="PANTHER" id="PTHR43253:SF1">
    <property type="entry name" value="TRICORN PROTEASE HOMOLOG 2-RELATED"/>
    <property type="match status" value="1"/>
</dbReference>
<dbReference type="PANTHER" id="PTHR43253">
    <property type="entry name" value="TRICORN PROTEASE HOMOLOG 2-RELATED"/>
    <property type="match status" value="1"/>
</dbReference>
<sequence length="1091" mass="121380">MKKILTSLSLAAILTTTTMSADTNSDWYRGAAISPDGKSILFQYKGDIFKVASKGGTAVPMTLHKAWDGHPVWSKDGKSIAFASDRFGNMDVFIMPANGGTAKRITHHSANDIPSDFSSDNQKILFSSTRQDAPKSVMGFTRASELYEISVSGGAPTMVLTTPASDAKYSKDDSHILYRGETGLEDPYRKHDTSSFTRDIWLYSKADGSHKRLTEEAVGDQDPVWGKNSKNFYYTSAKDGTFNIWKQDLDGKKKRLSSHENHAVRNLSRSKSGLMAYDHLGSLFTLKDGGKPKYVSVKIAADIAGSEEVKIPAAGMMSSFALSPNGKEIAFIARGDVYVTSTDYATSRRITQTGAQERSLSWGEDGKTLLYSSERGGKWRIYESRLTFEEEKYFFASTGTTERVLIDRPENEVGPGHAFRPVVSPDGKKVAFIGDRDTLMIFDDESKEIKTVIPRENTFHYTDGNIDFSWSPDSQWIAIEVQNNGRLFFPNIALVKADGSGDMADITQSGYSEYSPRWHSSGSIITWATARFGRRDHGSHGADFDIIAQFLDQESFDAFKASKEDTELAEDREKDMKEKESNSDNKKKEDTEKEETPKIDIQWENFEKRQARLTIHSGSLSSALLNKKATVLYYLMRGANGYDLWSHDLKKNSTSIMLPLKARSASMELSSDGKSLLVMANGRLSMVNLSSKKPKAVPVQATFLLHPAQERAEMFEHIWQQVADKFLKSVKPLHGANWDLMKAAYAPKIQSLNNNRDFAELMSEMLGELNASHTGARYRGPLSGDSTPSLGALFDPDKSKGLIIKHIFAEGPLAKADLNISVNDTITAINGTVLTAHVNPWGLLNNKTGHRVRLTIQKPAVGEALPEVRDIVMKPVSLGAEFSWRYERWVDRMEAMVQKLSGNRLAYVHLPFMADSVYRNTYSKLMGKHFTKEAVVVDSRWNRGGDLTNDLIVFLTGKRYMTNMPFGMKAQGEPLTRWTKPSILLMNEGNYSDGHCFPAAYSGINVGKTVGKQVPGTCSYVWWERTVSGDVIFGVPNLAILGPDGKTIMENDHLDPDVRVDLRPEDVLSGNDEQLKKAVELMLEQLDKGTK</sequence>
<dbReference type="Proteomes" id="UP001268683">
    <property type="component" value="Chromosome"/>
</dbReference>
<feature type="site" description="Transition state stabilizer; via amide nitrogen" evidence="9">
    <location>
        <position position="993"/>
    </location>
</feature>
<dbReference type="Pfam" id="PF26549">
    <property type="entry name" value="Tricorn_N"/>
    <property type="match status" value="1"/>
</dbReference>
<comment type="similarity">
    <text evidence="2 7">Belongs to the peptidase S41B family.</text>
</comment>
<dbReference type="AlphaFoldDB" id="A0AA52H9C4"/>
<evidence type="ECO:0000256" key="3">
    <source>
        <dbReference type="ARBA" id="ARBA00022490"/>
    </source>
</evidence>
<dbReference type="InterPro" id="IPR012393">
    <property type="entry name" value="Tricorn_protease"/>
</dbReference>
<evidence type="ECO:0000256" key="5">
    <source>
        <dbReference type="ARBA" id="ARBA00022801"/>
    </source>
</evidence>
<accession>A0AA52H9C4</accession>
<dbReference type="CDD" id="cd07562">
    <property type="entry name" value="Peptidase_S41_TRI"/>
    <property type="match status" value="1"/>
</dbReference>
<evidence type="ECO:0000313" key="13">
    <source>
        <dbReference type="EMBL" id="WND01493.1"/>
    </source>
</evidence>
<dbReference type="SUPFAM" id="SSF52096">
    <property type="entry name" value="ClpP/crotonase"/>
    <property type="match status" value="1"/>
</dbReference>
<dbReference type="InterPro" id="IPR036034">
    <property type="entry name" value="PDZ_sf"/>
</dbReference>
<feature type="chain" id="PRO_5041231598" description="Tricorn protease homolog" evidence="11">
    <location>
        <begin position="22"/>
        <end position="1091"/>
    </location>
</feature>
<dbReference type="Pfam" id="PF26550">
    <property type="entry name" value="Tricorn_2nd"/>
    <property type="match status" value="1"/>
</dbReference>
<feature type="domain" description="PI-PLC Y-box" evidence="12">
    <location>
        <begin position="447"/>
        <end position="511"/>
    </location>
</feature>
<evidence type="ECO:0000256" key="1">
    <source>
        <dbReference type="ARBA" id="ARBA00004496"/>
    </source>
</evidence>
<evidence type="ECO:0000256" key="7">
    <source>
        <dbReference type="PIRNR" id="PIRNR036421"/>
    </source>
</evidence>
<protein>
    <recommendedName>
        <fullName evidence="7">Tricorn protease homolog</fullName>
        <ecNumber evidence="7">3.4.21.-</ecNumber>
    </recommendedName>
</protein>
<dbReference type="Gene3D" id="2.120.10.30">
    <property type="entry name" value="TolB, C-terminal domain"/>
    <property type="match status" value="1"/>
</dbReference>
<evidence type="ECO:0000259" key="12">
    <source>
        <dbReference type="PROSITE" id="PS50008"/>
    </source>
</evidence>
<dbReference type="GO" id="GO:0006508">
    <property type="term" value="P:proteolysis"/>
    <property type="evidence" value="ECO:0007669"/>
    <property type="project" value="UniProtKB-UniRule"/>
</dbReference>
<dbReference type="SUPFAM" id="SSF50156">
    <property type="entry name" value="PDZ domain-like"/>
    <property type="match status" value="1"/>
</dbReference>
<keyword evidence="11" id="KW-0732">Signal</keyword>
<dbReference type="Pfam" id="PF14684">
    <property type="entry name" value="Tricorn_C1"/>
    <property type="match status" value="1"/>
</dbReference>
<dbReference type="GO" id="GO:0004435">
    <property type="term" value="F:phosphatidylinositol-4,5-bisphosphate phospholipase C activity"/>
    <property type="evidence" value="ECO:0007669"/>
    <property type="project" value="InterPro"/>
</dbReference>
<keyword evidence="3 7" id="KW-0963">Cytoplasm</keyword>
<dbReference type="GO" id="GO:0005737">
    <property type="term" value="C:cytoplasm"/>
    <property type="evidence" value="ECO:0007669"/>
    <property type="project" value="UniProtKB-SubCell"/>
</dbReference>
<dbReference type="RefSeq" id="WP_310797321.1">
    <property type="nucleotide sequence ID" value="NZ_CP123872.1"/>
</dbReference>
<keyword evidence="6 7" id="KW-0720">Serine protease</keyword>
<evidence type="ECO:0000313" key="14">
    <source>
        <dbReference type="Proteomes" id="UP001268683"/>
    </source>
</evidence>
<reference evidence="13" key="1">
    <citation type="submission" date="2023-04" db="EMBL/GenBank/DDBJ databases">
        <title>Complete genome sequence of Temperatibacter marinus.</title>
        <authorList>
            <person name="Rong J.-C."/>
            <person name="Yi M.-L."/>
            <person name="Zhao Q."/>
        </authorList>
    </citation>
    <scope>NUCLEOTIDE SEQUENCE</scope>
    <source>
        <strain evidence="13">NBRC 110045</strain>
    </source>
</reference>
<feature type="active site" description="Charge relay system" evidence="8">
    <location>
        <position position="1050"/>
    </location>
</feature>
<feature type="active site" description="Nucleophile" evidence="8">
    <location>
        <position position="992"/>
    </location>
</feature>
<dbReference type="InterPro" id="IPR001711">
    <property type="entry name" value="PLipase_C_Pinositol-sp_Y"/>
</dbReference>
<dbReference type="GO" id="GO:0006629">
    <property type="term" value="P:lipid metabolic process"/>
    <property type="evidence" value="ECO:0007669"/>
    <property type="project" value="InterPro"/>
</dbReference>
<evidence type="ECO:0000256" key="2">
    <source>
        <dbReference type="ARBA" id="ARBA00008524"/>
    </source>
</evidence>
<dbReference type="SMART" id="SM00228">
    <property type="entry name" value="PDZ"/>
    <property type="match status" value="1"/>
</dbReference>
<dbReference type="PIRSF" id="PIRSF036421">
    <property type="entry name" value="Tricorn_protease"/>
    <property type="match status" value="1"/>
</dbReference>
<proteinExistence type="inferred from homology"/>
<feature type="region of interest" description="Disordered" evidence="10">
    <location>
        <begin position="562"/>
        <end position="598"/>
    </location>
</feature>
<organism evidence="13 14">
    <name type="scientific">Temperatibacter marinus</name>
    <dbReference type="NCBI Taxonomy" id="1456591"/>
    <lineage>
        <taxon>Bacteria</taxon>
        <taxon>Pseudomonadati</taxon>
        <taxon>Pseudomonadota</taxon>
        <taxon>Alphaproteobacteria</taxon>
        <taxon>Kordiimonadales</taxon>
        <taxon>Temperatibacteraceae</taxon>
        <taxon>Temperatibacter</taxon>
    </lineage>
</organism>
<evidence type="ECO:0000256" key="8">
    <source>
        <dbReference type="PIRSR" id="PIRSR036421-1"/>
    </source>
</evidence>
<dbReference type="Gene3D" id="2.120.10.60">
    <property type="entry name" value="Tricorn protease N-terminal domain"/>
    <property type="match status" value="2"/>
</dbReference>